<accession>A0ABP4IKA4</accession>
<dbReference type="Proteomes" id="UP001501414">
    <property type="component" value="Unassembled WGS sequence"/>
</dbReference>
<dbReference type="SUPFAM" id="SSF53335">
    <property type="entry name" value="S-adenosyl-L-methionine-dependent methyltransferases"/>
    <property type="match status" value="1"/>
</dbReference>
<proteinExistence type="predicted"/>
<evidence type="ECO:0000313" key="3">
    <source>
        <dbReference type="Proteomes" id="UP001501414"/>
    </source>
</evidence>
<keyword evidence="3" id="KW-1185">Reference proteome</keyword>
<evidence type="ECO:0000256" key="1">
    <source>
        <dbReference type="SAM" id="MobiDB-lite"/>
    </source>
</evidence>
<protein>
    <submittedName>
        <fullName evidence="2">Uncharacterized protein</fullName>
    </submittedName>
</protein>
<dbReference type="InterPro" id="IPR029063">
    <property type="entry name" value="SAM-dependent_MTases_sf"/>
</dbReference>
<reference evidence="3" key="1">
    <citation type="journal article" date="2019" name="Int. J. Syst. Evol. Microbiol.">
        <title>The Global Catalogue of Microorganisms (GCM) 10K type strain sequencing project: providing services to taxonomists for standard genome sequencing and annotation.</title>
        <authorList>
            <consortium name="The Broad Institute Genomics Platform"/>
            <consortium name="The Broad Institute Genome Sequencing Center for Infectious Disease"/>
            <person name="Wu L."/>
            <person name="Ma J."/>
        </authorList>
    </citation>
    <scope>NUCLEOTIDE SEQUENCE [LARGE SCALE GENOMIC DNA]</scope>
    <source>
        <strain evidence="3">JCM 11896</strain>
    </source>
</reference>
<feature type="region of interest" description="Disordered" evidence="1">
    <location>
        <begin position="1"/>
        <end position="29"/>
    </location>
</feature>
<gene>
    <name evidence="2" type="ORF">GCM10009613_37830</name>
</gene>
<dbReference type="EMBL" id="BAAAJK010000018">
    <property type="protein sequence ID" value="GAA1392612.1"/>
    <property type="molecule type" value="Genomic_DNA"/>
</dbReference>
<organism evidence="2 3">
    <name type="scientific">Pseudonocardia kongjuensis</name>
    <dbReference type="NCBI Taxonomy" id="102227"/>
    <lineage>
        <taxon>Bacteria</taxon>
        <taxon>Bacillati</taxon>
        <taxon>Actinomycetota</taxon>
        <taxon>Actinomycetes</taxon>
        <taxon>Pseudonocardiales</taxon>
        <taxon>Pseudonocardiaceae</taxon>
        <taxon>Pseudonocardia</taxon>
    </lineage>
</organism>
<sequence length="237" mass="24512">MSPPDPADSCGPMTPTSPSRADLPDPAPAPPDTAALHWYLRLVRRHLGRGPYLDVAGAGGLLLAGLARLGPASGLAGSDAEADAMRSGAPGCPVHRRLDDLPGAVAALTAVEVLDRLPDDALAGDTGPGGWFRVLEPGGHALVVAADAEGRGRELAGARWVPPRHPRGHVRIREILTDTGFDVVREGADGLTRPPYGGVPALLDPRLTATRAQRSSGRLSMAVGSGERAVFVLRKPG</sequence>
<comment type="caution">
    <text evidence="2">The sequence shown here is derived from an EMBL/GenBank/DDBJ whole genome shotgun (WGS) entry which is preliminary data.</text>
</comment>
<evidence type="ECO:0000313" key="2">
    <source>
        <dbReference type="EMBL" id="GAA1392612.1"/>
    </source>
</evidence>
<dbReference type="Gene3D" id="3.40.50.150">
    <property type="entry name" value="Vaccinia Virus protein VP39"/>
    <property type="match status" value="1"/>
</dbReference>
<name>A0ABP4IKA4_9PSEU</name>